<sequence>MSLSPRTLCLSYNMMFIITEGTRPSSGGALPPSVSGWKSGNCFERLKLPVGSRDCCAAALPIAHSCPT</sequence>
<protein>
    <submittedName>
        <fullName evidence="1">Uncharacterized protein</fullName>
    </submittedName>
</protein>
<dbReference type="AlphaFoldDB" id="A0AA88A5E3"/>
<reference evidence="1" key="1">
    <citation type="submission" date="2023-07" db="EMBL/GenBank/DDBJ databases">
        <title>draft genome sequence of fig (Ficus carica).</title>
        <authorList>
            <person name="Takahashi T."/>
            <person name="Nishimura K."/>
        </authorList>
    </citation>
    <scope>NUCLEOTIDE SEQUENCE</scope>
</reference>
<evidence type="ECO:0000313" key="1">
    <source>
        <dbReference type="EMBL" id="GMN46099.1"/>
    </source>
</evidence>
<comment type="caution">
    <text evidence="1">The sequence shown here is derived from an EMBL/GenBank/DDBJ whole genome shotgun (WGS) entry which is preliminary data.</text>
</comment>
<accession>A0AA88A5E3</accession>
<proteinExistence type="predicted"/>
<evidence type="ECO:0000313" key="2">
    <source>
        <dbReference type="Proteomes" id="UP001187192"/>
    </source>
</evidence>
<dbReference type="Proteomes" id="UP001187192">
    <property type="component" value="Unassembled WGS sequence"/>
</dbReference>
<gene>
    <name evidence="1" type="ORF">TIFTF001_015281</name>
</gene>
<keyword evidence="2" id="KW-1185">Reference proteome</keyword>
<dbReference type="EMBL" id="BTGU01000022">
    <property type="protein sequence ID" value="GMN46099.1"/>
    <property type="molecule type" value="Genomic_DNA"/>
</dbReference>
<name>A0AA88A5E3_FICCA</name>
<organism evidence="1 2">
    <name type="scientific">Ficus carica</name>
    <name type="common">Common fig</name>
    <dbReference type="NCBI Taxonomy" id="3494"/>
    <lineage>
        <taxon>Eukaryota</taxon>
        <taxon>Viridiplantae</taxon>
        <taxon>Streptophyta</taxon>
        <taxon>Embryophyta</taxon>
        <taxon>Tracheophyta</taxon>
        <taxon>Spermatophyta</taxon>
        <taxon>Magnoliopsida</taxon>
        <taxon>eudicotyledons</taxon>
        <taxon>Gunneridae</taxon>
        <taxon>Pentapetalae</taxon>
        <taxon>rosids</taxon>
        <taxon>fabids</taxon>
        <taxon>Rosales</taxon>
        <taxon>Moraceae</taxon>
        <taxon>Ficeae</taxon>
        <taxon>Ficus</taxon>
    </lineage>
</organism>